<proteinExistence type="predicted"/>
<dbReference type="PRINTS" id="PR00344">
    <property type="entry name" value="BCTRLSENSOR"/>
</dbReference>
<feature type="domain" description="Histidine kinase" evidence="9">
    <location>
        <begin position="436"/>
        <end position="657"/>
    </location>
</feature>
<dbReference type="InterPro" id="IPR029016">
    <property type="entry name" value="GAF-like_dom_sf"/>
</dbReference>
<dbReference type="OrthoDB" id="9811889at2"/>
<dbReference type="InterPro" id="IPR003018">
    <property type="entry name" value="GAF"/>
</dbReference>
<keyword evidence="14" id="KW-1185">Reference proteome</keyword>
<evidence type="ECO:0000313" key="13">
    <source>
        <dbReference type="EMBL" id="RKR85607.1"/>
    </source>
</evidence>
<evidence type="ECO:0000259" key="11">
    <source>
        <dbReference type="PROSITE" id="PS50112"/>
    </source>
</evidence>
<keyword evidence="8" id="KW-0175">Coiled coil</keyword>
<dbReference type="InterPro" id="IPR003661">
    <property type="entry name" value="HisK_dim/P_dom"/>
</dbReference>
<dbReference type="PROSITE" id="PS50110">
    <property type="entry name" value="RESPONSE_REGULATORY"/>
    <property type="match status" value="1"/>
</dbReference>
<evidence type="ECO:0000313" key="14">
    <source>
        <dbReference type="Proteomes" id="UP000268007"/>
    </source>
</evidence>
<dbReference type="InterPro" id="IPR036890">
    <property type="entry name" value="HATPase_C_sf"/>
</dbReference>
<dbReference type="Pfam" id="PF01590">
    <property type="entry name" value="GAF"/>
    <property type="match status" value="1"/>
</dbReference>
<dbReference type="EMBL" id="RBKU01000001">
    <property type="protein sequence ID" value="RKR85607.1"/>
    <property type="molecule type" value="Genomic_DNA"/>
</dbReference>
<dbReference type="GO" id="GO:0000155">
    <property type="term" value="F:phosphorelay sensor kinase activity"/>
    <property type="evidence" value="ECO:0007669"/>
    <property type="project" value="InterPro"/>
</dbReference>
<dbReference type="CDD" id="cd16922">
    <property type="entry name" value="HATPase_EvgS-ArcB-TorS-like"/>
    <property type="match status" value="1"/>
</dbReference>
<name>A0A495J9L8_9SPHI</name>
<evidence type="ECO:0000256" key="2">
    <source>
        <dbReference type="ARBA" id="ARBA00012438"/>
    </source>
</evidence>
<dbReference type="Gene3D" id="3.30.450.20">
    <property type="entry name" value="PAS domain"/>
    <property type="match status" value="2"/>
</dbReference>
<comment type="catalytic activity">
    <reaction evidence="1">
        <text>ATP + protein L-histidine = ADP + protein N-phospho-L-histidine.</text>
        <dbReference type="EC" id="2.7.13.3"/>
    </reaction>
</comment>
<dbReference type="Proteomes" id="UP000268007">
    <property type="component" value="Unassembled WGS sequence"/>
</dbReference>
<dbReference type="FunFam" id="3.30.565.10:FF:000010">
    <property type="entry name" value="Sensor histidine kinase RcsC"/>
    <property type="match status" value="1"/>
</dbReference>
<dbReference type="InterPro" id="IPR013655">
    <property type="entry name" value="PAS_fold_3"/>
</dbReference>
<dbReference type="EC" id="2.7.13.3" evidence="2"/>
<dbReference type="SUPFAM" id="SSF55781">
    <property type="entry name" value="GAF domain-like"/>
    <property type="match status" value="1"/>
</dbReference>
<feature type="domain" description="PAS" evidence="11">
    <location>
        <begin position="292"/>
        <end position="346"/>
    </location>
</feature>
<dbReference type="CDD" id="cd00082">
    <property type="entry name" value="HisKA"/>
    <property type="match status" value="1"/>
</dbReference>
<dbReference type="SUPFAM" id="SSF52172">
    <property type="entry name" value="CheY-like"/>
    <property type="match status" value="1"/>
</dbReference>
<feature type="domain" description="PAC" evidence="12">
    <location>
        <begin position="366"/>
        <end position="418"/>
    </location>
</feature>
<dbReference type="CDD" id="cd00130">
    <property type="entry name" value="PAS"/>
    <property type="match status" value="2"/>
</dbReference>
<dbReference type="InterPro" id="IPR004358">
    <property type="entry name" value="Sig_transdc_His_kin-like_C"/>
</dbReference>
<dbReference type="SUPFAM" id="SSF47384">
    <property type="entry name" value="Homodimeric domain of signal transducing histidine kinase"/>
    <property type="match status" value="1"/>
</dbReference>
<dbReference type="PANTHER" id="PTHR45339:SF1">
    <property type="entry name" value="HYBRID SIGNAL TRANSDUCTION HISTIDINE KINASE J"/>
    <property type="match status" value="1"/>
</dbReference>
<evidence type="ECO:0000256" key="4">
    <source>
        <dbReference type="ARBA" id="ARBA00022679"/>
    </source>
</evidence>
<evidence type="ECO:0000259" key="12">
    <source>
        <dbReference type="PROSITE" id="PS50113"/>
    </source>
</evidence>
<dbReference type="InterPro" id="IPR001789">
    <property type="entry name" value="Sig_transdc_resp-reg_receiver"/>
</dbReference>
<keyword evidence="4" id="KW-0808">Transferase</keyword>
<dbReference type="Pfam" id="PF02518">
    <property type="entry name" value="HATPase_c"/>
    <property type="match status" value="1"/>
</dbReference>
<accession>A0A495J9L8</accession>
<evidence type="ECO:0000256" key="1">
    <source>
        <dbReference type="ARBA" id="ARBA00000085"/>
    </source>
</evidence>
<dbReference type="SMART" id="SM00086">
    <property type="entry name" value="PAC"/>
    <property type="match status" value="2"/>
</dbReference>
<dbReference type="PROSITE" id="PS50112">
    <property type="entry name" value="PAS"/>
    <property type="match status" value="2"/>
</dbReference>
<dbReference type="Pfam" id="PF08447">
    <property type="entry name" value="PAS_3"/>
    <property type="match status" value="1"/>
</dbReference>
<keyword evidence="6" id="KW-0902">Two-component regulatory system</keyword>
<evidence type="ECO:0000256" key="3">
    <source>
        <dbReference type="ARBA" id="ARBA00022553"/>
    </source>
</evidence>
<dbReference type="SUPFAM" id="SSF55874">
    <property type="entry name" value="ATPase domain of HSP90 chaperone/DNA topoisomerase II/histidine kinase"/>
    <property type="match status" value="1"/>
</dbReference>
<evidence type="ECO:0000256" key="6">
    <source>
        <dbReference type="ARBA" id="ARBA00023012"/>
    </source>
</evidence>
<dbReference type="SMART" id="SM00387">
    <property type="entry name" value="HATPase_c"/>
    <property type="match status" value="1"/>
</dbReference>
<feature type="modified residue" description="4-aspartylphosphate" evidence="7">
    <location>
        <position position="726"/>
    </location>
</feature>
<dbReference type="PANTHER" id="PTHR45339">
    <property type="entry name" value="HYBRID SIGNAL TRANSDUCTION HISTIDINE KINASE J"/>
    <property type="match status" value="1"/>
</dbReference>
<feature type="domain" description="PAS" evidence="11">
    <location>
        <begin position="192"/>
        <end position="245"/>
    </location>
</feature>
<feature type="domain" description="Response regulatory" evidence="10">
    <location>
        <begin position="676"/>
        <end position="795"/>
    </location>
</feature>
<dbReference type="Pfam" id="PF13426">
    <property type="entry name" value="PAS_9"/>
    <property type="match status" value="1"/>
</dbReference>
<dbReference type="CDD" id="cd17546">
    <property type="entry name" value="REC_hyHK_CKI1_RcsC-like"/>
    <property type="match status" value="1"/>
</dbReference>
<dbReference type="RefSeq" id="WP_121201645.1">
    <property type="nucleotide sequence ID" value="NZ_RBKU01000001.1"/>
</dbReference>
<gene>
    <name evidence="13" type="ORF">BDD43_5878</name>
</gene>
<evidence type="ECO:0000256" key="8">
    <source>
        <dbReference type="SAM" id="Coils"/>
    </source>
</evidence>
<dbReference type="NCBIfam" id="TIGR00229">
    <property type="entry name" value="sensory_box"/>
    <property type="match status" value="2"/>
</dbReference>
<dbReference type="InterPro" id="IPR001610">
    <property type="entry name" value="PAC"/>
</dbReference>
<dbReference type="PROSITE" id="PS50113">
    <property type="entry name" value="PAC"/>
    <property type="match status" value="1"/>
</dbReference>
<dbReference type="InterPro" id="IPR003594">
    <property type="entry name" value="HATPase_dom"/>
</dbReference>
<dbReference type="InterPro" id="IPR011006">
    <property type="entry name" value="CheY-like_superfamily"/>
</dbReference>
<dbReference type="SUPFAM" id="SSF55785">
    <property type="entry name" value="PYP-like sensor domain (PAS domain)"/>
    <property type="match status" value="2"/>
</dbReference>
<evidence type="ECO:0000259" key="9">
    <source>
        <dbReference type="PROSITE" id="PS50109"/>
    </source>
</evidence>
<organism evidence="13 14">
    <name type="scientific">Mucilaginibacter gracilis</name>
    <dbReference type="NCBI Taxonomy" id="423350"/>
    <lineage>
        <taxon>Bacteria</taxon>
        <taxon>Pseudomonadati</taxon>
        <taxon>Bacteroidota</taxon>
        <taxon>Sphingobacteriia</taxon>
        <taxon>Sphingobacteriales</taxon>
        <taxon>Sphingobacteriaceae</taxon>
        <taxon>Mucilaginibacter</taxon>
    </lineage>
</organism>
<dbReference type="SMART" id="SM00065">
    <property type="entry name" value="GAF"/>
    <property type="match status" value="1"/>
</dbReference>
<dbReference type="InterPro" id="IPR000700">
    <property type="entry name" value="PAS-assoc_C"/>
</dbReference>
<dbReference type="InterPro" id="IPR005467">
    <property type="entry name" value="His_kinase_dom"/>
</dbReference>
<reference evidence="13 14" key="1">
    <citation type="submission" date="2018-10" db="EMBL/GenBank/DDBJ databases">
        <title>Genomic Encyclopedia of Archaeal and Bacterial Type Strains, Phase II (KMG-II): from individual species to whole genera.</title>
        <authorList>
            <person name="Goeker M."/>
        </authorList>
    </citation>
    <scope>NUCLEOTIDE SEQUENCE [LARGE SCALE GENOMIC DNA]</scope>
    <source>
        <strain evidence="13 14">DSM 18602</strain>
    </source>
</reference>
<dbReference type="SMART" id="SM00091">
    <property type="entry name" value="PAS"/>
    <property type="match status" value="2"/>
</dbReference>
<dbReference type="Pfam" id="PF00512">
    <property type="entry name" value="HisKA"/>
    <property type="match status" value="1"/>
</dbReference>
<comment type="caution">
    <text evidence="13">The sequence shown here is derived from an EMBL/GenBank/DDBJ whole genome shotgun (WGS) entry which is preliminary data.</text>
</comment>
<keyword evidence="3 7" id="KW-0597">Phosphoprotein</keyword>
<protein>
    <recommendedName>
        <fullName evidence="2">histidine kinase</fullName>
        <ecNumber evidence="2">2.7.13.3</ecNumber>
    </recommendedName>
</protein>
<dbReference type="InterPro" id="IPR036097">
    <property type="entry name" value="HisK_dim/P_sf"/>
</dbReference>
<dbReference type="SMART" id="SM00388">
    <property type="entry name" value="HisKA"/>
    <property type="match status" value="1"/>
</dbReference>
<sequence length="797" mass="90071">MVLDGITVAENEAGRIAALESYHVLDTLPERDYDAITRLASYICEVPIALISLIDVERQWFKSKVGLEVSETPRADAFCRYTILGDEILEIPDALENELFVNNALVTGEPNVRFYAGAPLIDSKGFRLGSLCVIDSVPRKLTFEQRDALTTLAREVMSHLELRKQKKELEENLKLHNEFFNLFNNSPEIHCVMDRDSNIELINDSVTRILGFTPEQSIGKPIWIFFHPEDRESVLHVVEEGLRNNKKAYEVETRIITKNGEVRWISWSVISKQQSWYASGRDITYQKQMLAELQQLSLVASKVSNGVVISNANNNVVWINDAFETITGYQLKDVQNKHLGDVLQGELTDLAIIQKARELSEAKQSFEVDLLIYRKDGQPLWISVINSIILDSNGDVDKYIEVIIDITSKKKAELELIATKEEALQLNRAKDMFISVMSHEIRTPLNAVIGISDLLMDDNPAPSQKENLSILKFSADNLMTLINDVLDFTKVETGNIELEKINVDMRDLVNSVINSMNFKAQAKGIYLHAQIDESIPQYILGDKTRICQILLNLVGNSLKFTDKGGIVIDLKVIEQNKNQVRIRFEVSDTGIGIHPEKISSIFESFKQAEANITRLYGGTGLGLAITKRLVELHDSRINVESVYGQSSKFWFTITFNKGKNTLDTNTSEIRIGLKLNVLVVDDNHINRLLIDKVLKKWGATSDFAENGLQALDKIETNHNYDVVLMDIHMPEMGGLEATRILRAKDNAYAQQLPVIALTASMLTNQMDLIDEAGMNDYVLKPFDQKTLYDKISRYSKD</sequence>
<dbReference type="Gene3D" id="3.40.50.2300">
    <property type="match status" value="1"/>
</dbReference>
<dbReference type="InterPro" id="IPR035965">
    <property type="entry name" value="PAS-like_dom_sf"/>
</dbReference>
<dbReference type="AlphaFoldDB" id="A0A495J9L8"/>
<keyword evidence="5 13" id="KW-0418">Kinase</keyword>
<dbReference type="PROSITE" id="PS50109">
    <property type="entry name" value="HIS_KIN"/>
    <property type="match status" value="1"/>
</dbReference>
<feature type="coiled-coil region" evidence="8">
    <location>
        <begin position="152"/>
        <end position="179"/>
    </location>
</feature>
<dbReference type="Pfam" id="PF00072">
    <property type="entry name" value="Response_reg"/>
    <property type="match status" value="1"/>
</dbReference>
<evidence type="ECO:0000256" key="5">
    <source>
        <dbReference type="ARBA" id="ARBA00022777"/>
    </source>
</evidence>
<dbReference type="Gene3D" id="3.30.565.10">
    <property type="entry name" value="Histidine kinase-like ATPase, C-terminal domain"/>
    <property type="match status" value="1"/>
</dbReference>
<dbReference type="Gene3D" id="3.30.450.40">
    <property type="match status" value="1"/>
</dbReference>
<evidence type="ECO:0000259" key="10">
    <source>
        <dbReference type="PROSITE" id="PS50110"/>
    </source>
</evidence>
<dbReference type="InterPro" id="IPR000014">
    <property type="entry name" value="PAS"/>
</dbReference>
<evidence type="ECO:0000256" key="7">
    <source>
        <dbReference type="PROSITE-ProRule" id="PRU00169"/>
    </source>
</evidence>
<dbReference type="Gene3D" id="1.10.287.130">
    <property type="match status" value="1"/>
</dbReference>
<dbReference type="SMART" id="SM00448">
    <property type="entry name" value="REC"/>
    <property type="match status" value="1"/>
</dbReference>